<comment type="similarity">
    <text evidence="2 12">Belongs to the CybS family.</text>
</comment>
<reference evidence="13 14" key="1">
    <citation type="journal article" date="2023" name="Elife">
        <title>Identification of key yeast species and microbe-microbe interactions impacting larval growth of Drosophila in the wild.</title>
        <authorList>
            <person name="Mure A."/>
            <person name="Sugiura Y."/>
            <person name="Maeda R."/>
            <person name="Honda K."/>
            <person name="Sakurai N."/>
            <person name="Takahashi Y."/>
            <person name="Watada M."/>
            <person name="Katoh T."/>
            <person name="Gotoh A."/>
            <person name="Gotoh Y."/>
            <person name="Taniguchi I."/>
            <person name="Nakamura K."/>
            <person name="Hayashi T."/>
            <person name="Katayama T."/>
            <person name="Uemura T."/>
            <person name="Hattori Y."/>
        </authorList>
    </citation>
    <scope>NUCLEOTIDE SEQUENCE [LARGE SCALE GENOMIC DNA]</scope>
    <source>
        <strain evidence="13 14">SB-73</strain>
    </source>
</reference>
<gene>
    <name evidence="13" type="ORF">DASB73_006850</name>
</gene>
<dbReference type="PANTHER" id="PTHR13337:SF2">
    <property type="entry name" value="SUCCINATE DEHYDROGENASE [UBIQUINONE] CYTOCHROME B SMALL SUBUNIT, MITOCHONDRIAL"/>
    <property type="match status" value="1"/>
</dbReference>
<dbReference type="GO" id="GO:0006099">
    <property type="term" value="P:tricarboxylic acid cycle"/>
    <property type="evidence" value="ECO:0007669"/>
    <property type="project" value="TreeGrafter"/>
</dbReference>
<dbReference type="AlphaFoldDB" id="A0AAV5RET0"/>
<dbReference type="Gene3D" id="1.20.1300.10">
    <property type="entry name" value="Fumarate reductase/succinate dehydrogenase, transmembrane subunit"/>
    <property type="match status" value="1"/>
</dbReference>
<keyword evidence="3" id="KW-0813">Transport</keyword>
<keyword evidence="11" id="KW-0408">Iron</keyword>
<evidence type="ECO:0000256" key="5">
    <source>
        <dbReference type="ARBA" id="ARBA00022792"/>
    </source>
</evidence>
<dbReference type="Proteomes" id="UP001362899">
    <property type="component" value="Unassembled WGS sequence"/>
</dbReference>
<evidence type="ECO:0000256" key="11">
    <source>
        <dbReference type="PIRSR" id="PIRSR607992-2"/>
    </source>
</evidence>
<comment type="subcellular location">
    <subcellularLocation>
        <location evidence="1 12">Mitochondrion inner membrane</location>
        <topology evidence="1 12">Multi-pass membrane protein</topology>
    </subcellularLocation>
</comment>
<dbReference type="InterPro" id="IPR007992">
    <property type="entry name" value="CybS"/>
</dbReference>
<dbReference type="EMBL" id="BTGC01000003">
    <property type="protein sequence ID" value="GMM49727.1"/>
    <property type="molecule type" value="Genomic_DNA"/>
</dbReference>
<evidence type="ECO:0000256" key="1">
    <source>
        <dbReference type="ARBA" id="ARBA00004448"/>
    </source>
</evidence>
<dbReference type="Pfam" id="PF05328">
    <property type="entry name" value="CybS"/>
    <property type="match status" value="1"/>
</dbReference>
<dbReference type="GO" id="GO:0020037">
    <property type="term" value="F:heme binding"/>
    <property type="evidence" value="ECO:0007669"/>
    <property type="project" value="TreeGrafter"/>
</dbReference>
<keyword evidence="8 12" id="KW-0496">Mitochondrion</keyword>
<comment type="caution">
    <text evidence="13">The sequence shown here is derived from an EMBL/GenBank/DDBJ whole genome shotgun (WGS) entry which is preliminary data.</text>
</comment>
<evidence type="ECO:0000256" key="3">
    <source>
        <dbReference type="ARBA" id="ARBA00022448"/>
    </source>
</evidence>
<evidence type="ECO:0000313" key="14">
    <source>
        <dbReference type="Proteomes" id="UP001362899"/>
    </source>
</evidence>
<feature type="binding site" description="axial binding residue" evidence="11">
    <location>
        <position position="132"/>
    </location>
    <ligand>
        <name>heme b</name>
        <dbReference type="ChEBI" id="CHEBI:60344"/>
        <note>ligand shared with SDHC</note>
    </ligand>
    <ligandPart>
        <name>Fe</name>
        <dbReference type="ChEBI" id="CHEBI:18248"/>
    </ligandPart>
</feature>
<evidence type="ECO:0000256" key="4">
    <source>
        <dbReference type="ARBA" id="ARBA00022692"/>
    </source>
</evidence>
<keyword evidence="4" id="KW-0812">Transmembrane</keyword>
<dbReference type="GO" id="GO:0048039">
    <property type="term" value="F:ubiquinone binding"/>
    <property type="evidence" value="ECO:0007669"/>
    <property type="project" value="TreeGrafter"/>
</dbReference>
<dbReference type="GO" id="GO:0006121">
    <property type="term" value="P:mitochondrial electron transport, succinate to ubiquinone"/>
    <property type="evidence" value="ECO:0007669"/>
    <property type="project" value="TreeGrafter"/>
</dbReference>
<feature type="binding site" evidence="10">
    <location>
        <position position="144"/>
    </location>
    <ligand>
        <name>a ubiquinone</name>
        <dbReference type="ChEBI" id="CHEBI:16389"/>
        <note>ligand shared with IP/SDHB</note>
    </ligand>
</feature>
<evidence type="ECO:0000256" key="12">
    <source>
        <dbReference type="RuleBase" id="RU364031"/>
    </source>
</evidence>
<keyword evidence="14" id="KW-1185">Reference proteome</keyword>
<evidence type="ECO:0000313" key="13">
    <source>
        <dbReference type="EMBL" id="GMM49727.1"/>
    </source>
</evidence>
<sequence>MLRLLSRPSLKASLAISAPRSVNLLNAGLSSRLSKSILSQSALPSIGIRSLSATPKRLVFEQFGVKQPPGYIVGTVNDAVKLGKPDKVHGPYHWLFERIDILVFAPLIGYAISAGSLPPILDATMGLFLLAHMHMGFGSCITDYVPKRLFPKLGPLCFFLLGCGTAVSAYGLYKLETEEEGLVGAAKTLWRA</sequence>
<name>A0AAV5RET0_STABA</name>
<keyword evidence="7" id="KW-1133">Transmembrane helix</keyword>
<evidence type="ECO:0000256" key="9">
    <source>
        <dbReference type="ARBA" id="ARBA00023136"/>
    </source>
</evidence>
<evidence type="ECO:0000256" key="2">
    <source>
        <dbReference type="ARBA" id="ARBA00007294"/>
    </source>
</evidence>
<keyword evidence="5 12" id="KW-0999">Mitochondrion inner membrane</keyword>
<evidence type="ECO:0000256" key="8">
    <source>
        <dbReference type="ARBA" id="ARBA00023128"/>
    </source>
</evidence>
<dbReference type="GO" id="GO:0005743">
    <property type="term" value="C:mitochondrial inner membrane"/>
    <property type="evidence" value="ECO:0007669"/>
    <property type="project" value="UniProtKB-SubCell"/>
</dbReference>
<keyword evidence="11" id="KW-0479">Metal-binding</keyword>
<proteinExistence type="inferred from homology"/>
<dbReference type="GO" id="GO:0046872">
    <property type="term" value="F:metal ion binding"/>
    <property type="evidence" value="ECO:0007669"/>
    <property type="project" value="UniProtKB-KW"/>
</dbReference>
<evidence type="ECO:0000256" key="10">
    <source>
        <dbReference type="PIRSR" id="PIRSR607992-1"/>
    </source>
</evidence>
<dbReference type="InterPro" id="IPR034804">
    <property type="entry name" value="SQR/QFR_C/D"/>
</dbReference>
<keyword evidence="6 12" id="KW-0809">Transit peptide</keyword>
<protein>
    <recommendedName>
        <fullName evidence="12">Succinate dehydrogenase [ubiquinone] cytochrome b small subunit</fullName>
    </recommendedName>
</protein>
<dbReference type="CDD" id="cd03496">
    <property type="entry name" value="SQR_TypeC_CybS"/>
    <property type="match status" value="1"/>
</dbReference>
<evidence type="ECO:0000256" key="6">
    <source>
        <dbReference type="ARBA" id="ARBA00022946"/>
    </source>
</evidence>
<keyword evidence="9 12" id="KW-0472">Membrane</keyword>
<evidence type="ECO:0000256" key="7">
    <source>
        <dbReference type="ARBA" id="ARBA00022989"/>
    </source>
</evidence>
<dbReference type="PANTHER" id="PTHR13337">
    <property type="entry name" value="SUCCINATE DEHYDROGENASE"/>
    <property type="match status" value="1"/>
</dbReference>
<organism evidence="13 14">
    <name type="scientific">Starmerella bacillaris</name>
    <name type="common">Yeast</name>
    <name type="synonym">Candida zemplinina</name>
    <dbReference type="NCBI Taxonomy" id="1247836"/>
    <lineage>
        <taxon>Eukaryota</taxon>
        <taxon>Fungi</taxon>
        <taxon>Dikarya</taxon>
        <taxon>Ascomycota</taxon>
        <taxon>Saccharomycotina</taxon>
        <taxon>Dipodascomycetes</taxon>
        <taxon>Dipodascales</taxon>
        <taxon>Trichomonascaceae</taxon>
        <taxon>Starmerella</taxon>
    </lineage>
</organism>
<accession>A0AAV5RET0</accession>